<dbReference type="InterPro" id="IPR021109">
    <property type="entry name" value="Peptidase_aspartic_dom_sf"/>
</dbReference>
<accession>A0A6J2W5S0</accession>
<keyword evidence="8 10" id="KW-1015">Disulfide bond</keyword>
<dbReference type="PROSITE" id="PS00141">
    <property type="entry name" value="ASP_PROTEASE"/>
    <property type="match status" value="2"/>
</dbReference>
<keyword evidence="5 11" id="KW-0064">Aspartyl protease</keyword>
<feature type="disulfide bond" evidence="10">
    <location>
        <begin position="259"/>
        <end position="263"/>
    </location>
</feature>
<dbReference type="FunFam" id="2.40.70.10:FF:000004">
    <property type="entry name" value="Pepsin A"/>
    <property type="match status" value="1"/>
</dbReference>
<dbReference type="Pfam" id="PF07966">
    <property type="entry name" value="A1_Propeptide"/>
    <property type="match status" value="1"/>
</dbReference>
<dbReference type="OrthoDB" id="771136at2759"/>
<evidence type="ECO:0000256" key="2">
    <source>
        <dbReference type="ARBA" id="ARBA00007447"/>
    </source>
</evidence>
<dbReference type="GO" id="GO:0004190">
    <property type="term" value="F:aspartic-type endopeptidase activity"/>
    <property type="evidence" value="ECO:0007669"/>
    <property type="project" value="UniProtKB-KW"/>
</dbReference>
<feature type="disulfide bond" evidence="10">
    <location>
        <begin position="302"/>
        <end position="335"/>
    </location>
</feature>
<dbReference type="Gene3D" id="6.10.140.60">
    <property type="match status" value="1"/>
</dbReference>
<keyword evidence="6" id="KW-0222">Digestion</keyword>
<dbReference type="Proteomes" id="UP000504632">
    <property type="component" value="Chromosome 9"/>
</dbReference>
<proteinExistence type="inferred from homology"/>
<dbReference type="PANTHER" id="PTHR47966:SF22">
    <property type="entry name" value="PEPSIN A-3-RELATED"/>
    <property type="match status" value="1"/>
</dbReference>
<protein>
    <recommendedName>
        <fullName evidence="3">pepsin A</fullName>
        <ecNumber evidence="3">3.4.23.1</ecNumber>
    </recommendedName>
</protein>
<dbReference type="GO" id="GO:0006508">
    <property type="term" value="P:proteolysis"/>
    <property type="evidence" value="ECO:0007669"/>
    <property type="project" value="UniProtKB-KW"/>
</dbReference>
<evidence type="ECO:0000256" key="10">
    <source>
        <dbReference type="PIRSR" id="PIRSR601461-2"/>
    </source>
</evidence>
<evidence type="ECO:0000256" key="5">
    <source>
        <dbReference type="ARBA" id="ARBA00022750"/>
    </source>
</evidence>
<dbReference type="InterPro" id="IPR033121">
    <property type="entry name" value="PEPTIDASE_A1"/>
</dbReference>
<dbReference type="PANTHER" id="PTHR47966">
    <property type="entry name" value="BETA-SITE APP-CLEAVING ENZYME, ISOFORM A-RELATED"/>
    <property type="match status" value="1"/>
</dbReference>
<dbReference type="PROSITE" id="PS51767">
    <property type="entry name" value="PEPTIDASE_A1"/>
    <property type="match status" value="1"/>
</dbReference>
<dbReference type="SUPFAM" id="SSF50630">
    <property type="entry name" value="Acid proteases"/>
    <property type="match status" value="1"/>
</dbReference>
<evidence type="ECO:0000256" key="3">
    <source>
        <dbReference type="ARBA" id="ARBA00011924"/>
    </source>
</evidence>
<gene>
    <name evidence="15" type="primary">LOC115820111</name>
</gene>
<dbReference type="Pfam" id="PF00026">
    <property type="entry name" value="Asp"/>
    <property type="match status" value="1"/>
</dbReference>
<dbReference type="AlphaFoldDB" id="A0A6J2W5S0"/>
<feature type="domain" description="Peptidase A1" evidence="13">
    <location>
        <begin position="68"/>
        <end position="372"/>
    </location>
</feature>
<dbReference type="InterPro" id="IPR012848">
    <property type="entry name" value="Aspartic_peptidase_N"/>
</dbReference>
<evidence type="ECO:0000259" key="13">
    <source>
        <dbReference type="PROSITE" id="PS51767"/>
    </source>
</evidence>
<dbReference type="InParanoid" id="A0A6J2W5S0"/>
<reference evidence="15" key="1">
    <citation type="submission" date="2025-08" db="UniProtKB">
        <authorList>
            <consortium name="RefSeq"/>
        </authorList>
    </citation>
    <scope>IDENTIFICATION</scope>
</reference>
<keyword evidence="12" id="KW-0732">Signal</keyword>
<dbReference type="GeneID" id="115820111"/>
<name>A0A6J2W5S0_CHACN</name>
<feature type="signal peptide" evidence="12">
    <location>
        <begin position="1"/>
        <end position="16"/>
    </location>
</feature>
<evidence type="ECO:0000256" key="9">
    <source>
        <dbReference type="PIRSR" id="PIRSR601461-1"/>
    </source>
</evidence>
<feature type="disulfide bond" evidence="10">
    <location>
        <begin position="99"/>
        <end position="104"/>
    </location>
</feature>
<evidence type="ECO:0000256" key="7">
    <source>
        <dbReference type="ARBA" id="ARBA00022801"/>
    </source>
</evidence>
<dbReference type="RefSeq" id="XP_030639442.1">
    <property type="nucleotide sequence ID" value="XM_030783582.1"/>
</dbReference>
<feature type="active site" evidence="9">
    <location>
        <position position="268"/>
    </location>
</feature>
<dbReference type="InterPro" id="IPR001461">
    <property type="entry name" value="Aspartic_peptidase_A1"/>
</dbReference>
<evidence type="ECO:0000256" key="4">
    <source>
        <dbReference type="ARBA" id="ARBA00022670"/>
    </source>
</evidence>
<comment type="similarity">
    <text evidence="2 11">Belongs to the peptidase A1 family.</text>
</comment>
<evidence type="ECO:0000256" key="8">
    <source>
        <dbReference type="ARBA" id="ARBA00023157"/>
    </source>
</evidence>
<evidence type="ECO:0000256" key="6">
    <source>
        <dbReference type="ARBA" id="ARBA00022757"/>
    </source>
</evidence>
<dbReference type="InterPro" id="IPR001969">
    <property type="entry name" value="Aspartic_peptidase_AS"/>
</dbReference>
<dbReference type="Gene3D" id="2.40.70.10">
    <property type="entry name" value="Acid Proteases"/>
    <property type="match status" value="2"/>
</dbReference>
<evidence type="ECO:0000256" key="12">
    <source>
        <dbReference type="SAM" id="SignalP"/>
    </source>
</evidence>
<evidence type="ECO:0000256" key="1">
    <source>
        <dbReference type="ARBA" id="ARBA00002318"/>
    </source>
</evidence>
<dbReference type="EC" id="3.4.23.1" evidence="3"/>
<keyword evidence="7 11" id="KW-0378">Hydrolase</keyword>
<dbReference type="GO" id="GO:0007586">
    <property type="term" value="P:digestion"/>
    <property type="evidence" value="ECO:0007669"/>
    <property type="project" value="UniProtKB-KW"/>
</dbReference>
<comment type="function">
    <text evidence="1">Shows particularly broad specificity; although bonds involving phenylalanine and leucine are preferred, many others are also cleaved to some extent.</text>
</comment>
<evidence type="ECO:0000256" key="11">
    <source>
        <dbReference type="RuleBase" id="RU000454"/>
    </source>
</evidence>
<keyword evidence="4 11" id="KW-0645">Protease</keyword>
<feature type="active site" evidence="9">
    <location>
        <position position="86"/>
    </location>
</feature>
<organism evidence="14 15">
    <name type="scientific">Chanos chanos</name>
    <name type="common">Milkfish</name>
    <name type="synonym">Mugil chanos</name>
    <dbReference type="NCBI Taxonomy" id="29144"/>
    <lineage>
        <taxon>Eukaryota</taxon>
        <taxon>Metazoa</taxon>
        <taxon>Chordata</taxon>
        <taxon>Craniata</taxon>
        <taxon>Vertebrata</taxon>
        <taxon>Euteleostomi</taxon>
        <taxon>Actinopterygii</taxon>
        <taxon>Neopterygii</taxon>
        <taxon>Teleostei</taxon>
        <taxon>Ostariophysi</taxon>
        <taxon>Gonorynchiformes</taxon>
        <taxon>Chanidae</taxon>
        <taxon>Chanos</taxon>
    </lineage>
</organism>
<feature type="chain" id="PRO_5026948687" description="pepsin A" evidence="12">
    <location>
        <begin position="17"/>
        <end position="375"/>
    </location>
</feature>
<dbReference type="PRINTS" id="PR00792">
    <property type="entry name" value="PEPSIN"/>
</dbReference>
<evidence type="ECO:0000313" key="14">
    <source>
        <dbReference type="Proteomes" id="UP000504632"/>
    </source>
</evidence>
<sequence>MKWAVVLCALVALTECVRVPLIKGKTVREQLKERGMWEEYRKKYPYNPIVKFIQNGVETMTNDADLSYYGVISIGTPPQSFKVIFDTGSSNLWVPSVYCSSQACQNHAEFNPLASSTFQWSSQTVSVQYGTGSMNGYLGYDTVVVGGLSVTNQIFGLSTTEAAFMASMQADGILGLAFPSISASGATPVFDNMMSQNLVSQNLFSVYLSNNDQSGSFILFGEVDSSYYSGSLTWIPLSSETYWQITMNSFTIYGSAVGCAGGCQAILDTGTSVIVAPSTDFNNIVSWIGGTVDEYGDVIVNCNNINSMPPVTFTLNGNAFTIPASAYVSQSNGECMAGFGNGGSQQLWILGDVFLRQFYAVFDRQYNAVALAPIV</sequence>
<dbReference type="FunFam" id="2.40.70.10:FF:000006">
    <property type="entry name" value="Cathepsin E"/>
    <property type="match status" value="1"/>
</dbReference>
<evidence type="ECO:0000313" key="15">
    <source>
        <dbReference type="RefSeq" id="XP_030639442.1"/>
    </source>
</evidence>
<keyword evidence="14" id="KW-1185">Reference proteome</keyword>